<keyword evidence="3" id="KW-1185">Reference proteome</keyword>
<evidence type="ECO:0000313" key="3">
    <source>
        <dbReference type="Proteomes" id="UP000628710"/>
    </source>
</evidence>
<dbReference type="AlphaFoldDB" id="A0A934MVX3"/>
<evidence type="ECO:0000259" key="1">
    <source>
        <dbReference type="PROSITE" id="PS51833"/>
    </source>
</evidence>
<dbReference type="Gene3D" id="1.10.3210.10">
    <property type="entry name" value="Hypothetical protein af1432"/>
    <property type="match status" value="1"/>
</dbReference>
<gene>
    <name evidence="2" type="ORF">I8J31_07530</name>
</gene>
<organism evidence="2 3">
    <name type="scientific">Marinomonas transparens</name>
    <dbReference type="NCBI Taxonomy" id="2795388"/>
    <lineage>
        <taxon>Bacteria</taxon>
        <taxon>Pseudomonadati</taxon>
        <taxon>Pseudomonadota</taxon>
        <taxon>Gammaproteobacteria</taxon>
        <taxon>Oceanospirillales</taxon>
        <taxon>Oceanospirillaceae</taxon>
        <taxon>Marinomonas</taxon>
    </lineage>
</organism>
<sequence length="491" mass="55581">MKDKSPLGLNEWLDFLKNKKFPVKADNLSRLQTQIKRTEDTLDKMQSSIASEPLLAFVILNEANRVVPNKNSEIKTPFHAASMVGMNGIENLFVKLTTYKLTGKRPAHLAAFLKQVQTSYEAATIARHLSIEKLSSHEDDIFWITLFRDTTRWLLWFHAYPVMEELDKKIKQGQSANKAEMDILGCRLDEITVHMCNHWGTPAPIIESFLTKHIPNSQELQALAHLAHHQEELPGFIEDKRLTILANSPLIFSYCANKIAHEATNNGWESKNLPFFYRILATVIHCYHSKIIHSVHLASTEAARLYNNGGKAPLANQLLDPNLYLNKKTTIAVARTTNAPILTLKKQVSQSQLGAKEKANLALKAIKQSIKNAKRTIVLKHSNNKVSPLFQFGYDTEKLKKTQWNTPSKVFEKLSKKRSATHLSGAKLKNLLKDLPHTADQLINNNSELMLASAPISSTEVIIFWLETSNKFDEKNYKDLKQIVALISHTI</sequence>
<proteinExistence type="predicted"/>
<comment type="caution">
    <text evidence="2">The sequence shown here is derived from an EMBL/GenBank/DDBJ whole genome shotgun (WGS) entry which is preliminary data.</text>
</comment>
<dbReference type="PANTHER" id="PTHR33525:SF5">
    <property type="entry name" value="TWO COMPONENT SIGNAL TRANSDUCTION SYSTEM RESPONSE REGULATOR"/>
    <property type="match status" value="1"/>
</dbReference>
<dbReference type="InterPro" id="IPR052340">
    <property type="entry name" value="RNase_Y/CdgJ"/>
</dbReference>
<accession>A0A934MVX3</accession>
<protein>
    <submittedName>
        <fullName evidence="2">HDOD domain-containing protein</fullName>
    </submittedName>
</protein>
<dbReference type="RefSeq" id="WP_199467677.1">
    <property type="nucleotide sequence ID" value="NZ_JAEMNX010000006.1"/>
</dbReference>
<dbReference type="Proteomes" id="UP000628710">
    <property type="component" value="Unassembled WGS sequence"/>
</dbReference>
<dbReference type="Pfam" id="PF08668">
    <property type="entry name" value="HDOD"/>
    <property type="match status" value="1"/>
</dbReference>
<dbReference type="EMBL" id="JAEMNX010000006">
    <property type="protein sequence ID" value="MBJ7537534.1"/>
    <property type="molecule type" value="Genomic_DNA"/>
</dbReference>
<dbReference type="SUPFAM" id="SSF109604">
    <property type="entry name" value="HD-domain/PDEase-like"/>
    <property type="match status" value="1"/>
</dbReference>
<dbReference type="PROSITE" id="PS51833">
    <property type="entry name" value="HDOD"/>
    <property type="match status" value="1"/>
</dbReference>
<feature type="domain" description="HDOD" evidence="1">
    <location>
        <begin position="21"/>
        <end position="215"/>
    </location>
</feature>
<dbReference type="PANTHER" id="PTHR33525">
    <property type="match status" value="1"/>
</dbReference>
<name>A0A934MVX3_9GAMM</name>
<evidence type="ECO:0000313" key="2">
    <source>
        <dbReference type="EMBL" id="MBJ7537534.1"/>
    </source>
</evidence>
<reference evidence="2" key="1">
    <citation type="submission" date="2020-12" db="EMBL/GenBank/DDBJ databases">
        <title>Marinomonas arctica sp. nov., a psychrotolerant bacterium isolated from the Arctic.</title>
        <authorList>
            <person name="Zhang Y."/>
        </authorList>
    </citation>
    <scope>NUCLEOTIDE SEQUENCE</scope>
    <source>
        <strain evidence="2">C1424</strain>
    </source>
</reference>
<dbReference type="InterPro" id="IPR013976">
    <property type="entry name" value="HDOD"/>
</dbReference>